<evidence type="ECO:0000313" key="2">
    <source>
        <dbReference type="EMBL" id="CDS23334.1"/>
    </source>
</evidence>
<dbReference type="Proteomes" id="UP000492820">
    <property type="component" value="Unassembled WGS sequence"/>
</dbReference>
<dbReference type="AlphaFoldDB" id="A0A068WU73"/>
<gene>
    <name evidence="2" type="ORF">EgrG_000084700</name>
</gene>
<organism evidence="2">
    <name type="scientific">Echinococcus granulosus</name>
    <name type="common">Hydatid tapeworm</name>
    <dbReference type="NCBI Taxonomy" id="6210"/>
    <lineage>
        <taxon>Eukaryota</taxon>
        <taxon>Metazoa</taxon>
        <taxon>Spiralia</taxon>
        <taxon>Lophotrochozoa</taxon>
        <taxon>Platyhelminthes</taxon>
        <taxon>Cestoda</taxon>
        <taxon>Eucestoda</taxon>
        <taxon>Cyclophyllidea</taxon>
        <taxon>Taeniidae</taxon>
        <taxon>Echinococcus</taxon>
        <taxon>Echinococcus granulosus group</taxon>
    </lineage>
</organism>
<proteinExistence type="predicted"/>
<name>A0A068WU73_ECHGR</name>
<reference evidence="2" key="2">
    <citation type="submission" date="2014-06" db="EMBL/GenBank/DDBJ databases">
        <authorList>
            <person name="Aslett M."/>
        </authorList>
    </citation>
    <scope>NUCLEOTIDE SEQUENCE</scope>
</reference>
<accession>A0A068WU73</accession>
<evidence type="ECO:0000313" key="3">
    <source>
        <dbReference type="Proteomes" id="UP000492820"/>
    </source>
</evidence>
<feature type="region of interest" description="Disordered" evidence="1">
    <location>
        <begin position="1"/>
        <end position="22"/>
    </location>
</feature>
<evidence type="ECO:0000313" key="4">
    <source>
        <dbReference type="WBParaSite" id="EgrG_000084700"/>
    </source>
</evidence>
<reference evidence="4" key="3">
    <citation type="submission" date="2020-10" db="UniProtKB">
        <authorList>
            <consortium name="WormBaseParasite"/>
        </authorList>
    </citation>
    <scope>IDENTIFICATION</scope>
</reference>
<evidence type="ECO:0000256" key="1">
    <source>
        <dbReference type="SAM" id="MobiDB-lite"/>
    </source>
</evidence>
<dbReference type="EMBL" id="LK028590">
    <property type="protein sequence ID" value="CDS23334.1"/>
    <property type="molecule type" value="Genomic_DNA"/>
</dbReference>
<dbReference type="WBParaSite" id="EgrG_000084700">
    <property type="protein sequence ID" value="EgrG_000084700"/>
    <property type="gene ID" value="EgrG_000084700"/>
</dbReference>
<protein>
    <submittedName>
        <fullName evidence="2 4">Expressed protein</fullName>
    </submittedName>
</protein>
<reference evidence="2 3" key="1">
    <citation type="journal article" date="2013" name="Nature">
        <title>The genomes of four tapeworm species reveal adaptations to parasitism.</title>
        <authorList>
            <person name="Tsai I.J."/>
            <person name="Zarowiecki M."/>
            <person name="Holroyd N."/>
            <person name="Garciarrubio A."/>
            <person name="Sanchez-Flores A."/>
            <person name="Brooks K.L."/>
            <person name="Tracey A."/>
            <person name="Bobes R.J."/>
            <person name="Fragoso G."/>
            <person name="Sciutto E."/>
            <person name="Aslett M."/>
            <person name="Beasley H."/>
            <person name="Bennett H.M."/>
            <person name="Cai J."/>
            <person name="Camicia F."/>
            <person name="Clark R."/>
            <person name="Cucher M."/>
            <person name="De Silva N."/>
            <person name="Day T.A."/>
            <person name="Deplazes P."/>
            <person name="Estrada K."/>
            <person name="Fernandez C."/>
            <person name="Holland P.W."/>
            <person name="Hou J."/>
            <person name="Hu S."/>
            <person name="Huckvale T."/>
            <person name="Hung S.S."/>
            <person name="Kamenetzky L."/>
            <person name="Keane J.A."/>
            <person name="Kiss F."/>
            <person name="Koziol U."/>
            <person name="Lambert O."/>
            <person name="Liu K."/>
            <person name="Luo X."/>
            <person name="Luo Y."/>
            <person name="Macchiaroli N."/>
            <person name="Nichol S."/>
            <person name="Paps J."/>
            <person name="Parkinson J."/>
            <person name="Pouchkina-Stantcheva N."/>
            <person name="Riddiford N."/>
            <person name="Rosenzvit M."/>
            <person name="Salinas G."/>
            <person name="Wasmuth J.D."/>
            <person name="Zamanian M."/>
            <person name="Zheng Y."/>
            <person name="Cai X."/>
            <person name="Soberon X."/>
            <person name="Olson P.D."/>
            <person name="Laclette J.P."/>
            <person name="Brehm K."/>
            <person name="Berriman M."/>
            <person name="Garciarrubio A."/>
            <person name="Bobes R.J."/>
            <person name="Fragoso G."/>
            <person name="Sanchez-Flores A."/>
            <person name="Estrada K."/>
            <person name="Cevallos M.A."/>
            <person name="Morett E."/>
            <person name="Gonzalez V."/>
            <person name="Portillo T."/>
            <person name="Ochoa-Leyva A."/>
            <person name="Jose M.V."/>
            <person name="Sciutto E."/>
            <person name="Landa A."/>
            <person name="Jimenez L."/>
            <person name="Valdes V."/>
            <person name="Carrero J.C."/>
            <person name="Larralde C."/>
            <person name="Morales-Montor J."/>
            <person name="Limon-Lason J."/>
            <person name="Soberon X."/>
            <person name="Laclette J.P."/>
        </authorList>
    </citation>
    <scope>NUCLEOTIDE SEQUENCE [LARGE SCALE GENOMIC DNA]</scope>
</reference>
<sequence>MRPRRPGSKWPEAPGFMPPPDLNTSAEVLDSECRRKNKTKGINNKRDLILTEINVTQ</sequence>